<dbReference type="GO" id="GO:0071555">
    <property type="term" value="P:cell wall organization"/>
    <property type="evidence" value="ECO:0007669"/>
    <property type="project" value="UniProtKB-UniRule"/>
</dbReference>
<dbReference type="AlphaFoldDB" id="A0A2I1MTU3"/>
<feature type="domain" description="L,D-TPase catalytic" evidence="8">
    <location>
        <begin position="358"/>
        <end position="482"/>
    </location>
</feature>
<evidence type="ECO:0000256" key="3">
    <source>
        <dbReference type="ARBA" id="ARBA00022960"/>
    </source>
</evidence>
<proteinExistence type="predicted"/>
<dbReference type="GO" id="GO:0018104">
    <property type="term" value="P:peptidoglycan-protein cross-linking"/>
    <property type="evidence" value="ECO:0007669"/>
    <property type="project" value="TreeGrafter"/>
</dbReference>
<feature type="transmembrane region" description="Helical" evidence="7">
    <location>
        <begin position="30"/>
        <end position="52"/>
    </location>
</feature>
<name>A0A2I1MTU3_9LACT</name>
<dbReference type="InterPro" id="IPR038054">
    <property type="entry name" value="LD_TPept-like_central_sf"/>
</dbReference>
<dbReference type="Proteomes" id="UP000234239">
    <property type="component" value="Unassembled WGS sequence"/>
</dbReference>
<sequence length="483" mass="53070">MRTSLKGGPLFIEENGGKYMSRQNESSKGLVWGLAIALVVVLGLYGGGAYYYSQHFLPRTQVSATTVSNMSLEEADQKVSEKIAGQTIDVKEGDKEVAQLPIDSLGLPIESQTALKKMLDEQNQWAWPLAFFTDRQLQGKYVDGDLDGATIDKIMNQLGIDNSQRKESENARLENSSDQGFTVVDSVQGNQISADALQDLFNKNIDNGNYQVNLADAYIQPTLKEDDPSLQSKIKKLDDIKGSKLVLKVDGKEHQIPEEEIASWLYIDDQGEPAVDMDQVNVYLQGLNQEISGLLTSHDFQSTMAGVVTVQPGTYGWYIDRSKAADEVAQAALKGKDTVIEPSIAGSGYGQDNFFGQDYVEVDMINQKMFIYLNGELQLSTDIVSGHDMTPTNPGAFAVNNMQSPSVLRGYDPKTGNKYASPVSYWVPFDYVGQGIHDANWQPVFGGGWYHQNGSNGCINVQPSVMPTVYSLVHVGMPVVVFN</sequence>
<dbReference type="InterPro" id="IPR005490">
    <property type="entry name" value="LD_TPept_cat_dom"/>
</dbReference>
<keyword evidence="7" id="KW-0472">Membrane</keyword>
<dbReference type="GO" id="GO:0008360">
    <property type="term" value="P:regulation of cell shape"/>
    <property type="evidence" value="ECO:0007669"/>
    <property type="project" value="UniProtKB-UniRule"/>
</dbReference>
<dbReference type="InterPro" id="IPR038063">
    <property type="entry name" value="Transpep_catalytic_dom"/>
</dbReference>
<dbReference type="PANTHER" id="PTHR30582">
    <property type="entry name" value="L,D-TRANSPEPTIDASE"/>
    <property type="match status" value="1"/>
</dbReference>
<evidence type="ECO:0000313" key="10">
    <source>
        <dbReference type="Proteomes" id="UP000234239"/>
    </source>
</evidence>
<feature type="active site" description="Nucleophile" evidence="6">
    <location>
        <position position="458"/>
    </location>
</feature>
<dbReference type="PANTHER" id="PTHR30582:SF33">
    <property type="entry name" value="EXPORTED PROTEIN"/>
    <property type="match status" value="1"/>
</dbReference>
<dbReference type="GO" id="GO:0016740">
    <property type="term" value="F:transferase activity"/>
    <property type="evidence" value="ECO:0007669"/>
    <property type="project" value="UniProtKB-KW"/>
</dbReference>
<protein>
    <recommendedName>
        <fullName evidence="8">L,D-TPase catalytic domain-containing protein</fullName>
    </recommendedName>
</protein>
<keyword evidence="7" id="KW-1133">Transmembrane helix</keyword>
<evidence type="ECO:0000256" key="5">
    <source>
        <dbReference type="ARBA" id="ARBA00023316"/>
    </source>
</evidence>
<dbReference type="Pfam" id="PF03734">
    <property type="entry name" value="YkuD"/>
    <property type="match status" value="1"/>
</dbReference>
<dbReference type="InterPro" id="IPR050979">
    <property type="entry name" value="LD-transpeptidase"/>
</dbReference>
<dbReference type="GO" id="GO:0005576">
    <property type="term" value="C:extracellular region"/>
    <property type="evidence" value="ECO:0007669"/>
    <property type="project" value="TreeGrafter"/>
</dbReference>
<gene>
    <name evidence="9" type="ORF">CYJ28_03060</name>
</gene>
<reference evidence="9 10" key="1">
    <citation type="submission" date="2017-12" db="EMBL/GenBank/DDBJ databases">
        <title>Phylogenetic diversity of female urinary microbiome.</title>
        <authorList>
            <person name="Thomas-White K."/>
            <person name="Wolfe A.J."/>
        </authorList>
    </citation>
    <scope>NUCLEOTIDE SEQUENCE [LARGE SCALE GENOMIC DNA]</scope>
    <source>
        <strain evidence="9 10">UMB0139</strain>
    </source>
</reference>
<dbReference type="OrthoDB" id="3176960at2"/>
<evidence type="ECO:0000256" key="7">
    <source>
        <dbReference type="SAM" id="Phobius"/>
    </source>
</evidence>
<feature type="active site" description="Proton donor/acceptor" evidence="6">
    <location>
        <position position="437"/>
    </location>
</feature>
<accession>A0A2I1MTU3</accession>
<evidence type="ECO:0000259" key="8">
    <source>
        <dbReference type="PROSITE" id="PS52029"/>
    </source>
</evidence>
<dbReference type="CDD" id="cd16913">
    <property type="entry name" value="YkuD_like"/>
    <property type="match status" value="1"/>
</dbReference>
<evidence type="ECO:0000256" key="6">
    <source>
        <dbReference type="PROSITE-ProRule" id="PRU01373"/>
    </source>
</evidence>
<dbReference type="PROSITE" id="PS52029">
    <property type="entry name" value="LD_TPASE"/>
    <property type="match status" value="1"/>
</dbReference>
<comment type="caution">
    <text evidence="9">The sequence shown here is derived from an EMBL/GenBank/DDBJ whole genome shotgun (WGS) entry which is preliminary data.</text>
</comment>
<keyword evidence="2" id="KW-0808">Transferase</keyword>
<keyword evidence="3 6" id="KW-0133">Cell shape</keyword>
<dbReference type="Gene3D" id="3.10.20.800">
    <property type="match status" value="1"/>
</dbReference>
<dbReference type="Gene3D" id="2.40.440.10">
    <property type="entry name" value="L,D-transpeptidase catalytic domain-like"/>
    <property type="match status" value="1"/>
</dbReference>
<dbReference type="EMBL" id="PKGY01000001">
    <property type="protein sequence ID" value="PKZ23550.1"/>
    <property type="molecule type" value="Genomic_DNA"/>
</dbReference>
<keyword evidence="7" id="KW-0812">Transmembrane</keyword>
<evidence type="ECO:0000313" key="9">
    <source>
        <dbReference type="EMBL" id="PKZ23550.1"/>
    </source>
</evidence>
<organism evidence="9 10">
    <name type="scientific">Aerococcus sanguinicola</name>
    <dbReference type="NCBI Taxonomy" id="119206"/>
    <lineage>
        <taxon>Bacteria</taxon>
        <taxon>Bacillati</taxon>
        <taxon>Bacillota</taxon>
        <taxon>Bacilli</taxon>
        <taxon>Lactobacillales</taxon>
        <taxon>Aerococcaceae</taxon>
        <taxon>Aerococcus</taxon>
    </lineage>
</organism>
<dbReference type="SUPFAM" id="SSF143985">
    <property type="entry name" value="L,D-transpeptidase pre-catalytic domain-like"/>
    <property type="match status" value="1"/>
</dbReference>
<evidence type="ECO:0000256" key="2">
    <source>
        <dbReference type="ARBA" id="ARBA00022679"/>
    </source>
</evidence>
<keyword evidence="5 6" id="KW-0961">Cell wall biogenesis/degradation</keyword>
<keyword evidence="4 6" id="KW-0573">Peptidoglycan synthesis</keyword>
<dbReference type="GO" id="GO:0071972">
    <property type="term" value="F:peptidoglycan L,D-transpeptidase activity"/>
    <property type="evidence" value="ECO:0007669"/>
    <property type="project" value="TreeGrafter"/>
</dbReference>
<evidence type="ECO:0000256" key="4">
    <source>
        <dbReference type="ARBA" id="ARBA00022984"/>
    </source>
</evidence>
<comment type="pathway">
    <text evidence="1 6">Cell wall biogenesis; peptidoglycan biosynthesis.</text>
</comment>
<evidence type="ECO:0000256" key="1">
    <source>
        <dbReference type="ARBA" id="ARBA00004752"/>
    </source>
</evidence>
<dbReference type="SUPFAM" id="SSF141523">
    <property type="entry name" value="L,D-transpeptidase catalytic domain-like"/>
    <property type="match status" value="1"/>
</dbReference>
<dbReference type="UniPathway" id="UPA00219"/>